<evidence type="ECO:0000313" key="2">
    <source>
        <dbReference type="Proteomes" id="UP000634136"/>
    </source>
</evidence>
<dbReference type="Proteomes" id="UP000634136">
    <property type="component" value="Unassembled WGS sequence"/>
</dbReference>
<evidence type="ECO:0000313" key="1">
    <source>
        <dbReference type="EMBL" id="KAF7837780.1"/>
    </source>
</evidence>
<sequence>MATTIGLSIDMMQLHLPISSDKMQNSRAEGI</sequence>
<accession>A0A835CEM2</accession>
<organism evidence="1 2">
    <name type="scientific">Senna tora</name>
    <dbReference type="NCBI Taxonomy" id="362788"/>
    <lineage>
        <taxon>Eukaryota</taxon>
        <taxon>Viridiplantae</taxon>
        <taxon>Streptophyta</taxon>
        <taxon>Embryophyta</taxon>
        <taxon>Tracheophyta</taxon>
        <taxon>Spermatophyta</taxon>
        <taxon>Magnoliopsida</taxon>
        <taxon>eudicotyledons</taxon>
        <taxon>Gunneridae</taxon>
        <taxon>Pentapetalae</taxon>
        <taxon>rosids</taxon>
        <taxon>fabids</taxon>
        <taxon>Fabales</taxon>
        <taxon>Fabaceae</taxon>
        <taxon>Caesalpinioideae</taxon>
        <taxon>Cassia clade</taxon>
        <taxon>Senna</taxon>
    </lineage>
</organism>
<proteinExistence type="predicted"/>
<comment type="caution">
    <text evidence="1">The sequence shown here is derived from an EMBL/GenBank/DDBJ whole genome shotgun (WGS) entry which is preliminary data.</text>
</comment>
<gene>
    <name evidence="1" type="ORF">G2W53_006262</name>
</gene>
<protein>
    <submittedName>
        <fullName evidence="1">Uncharacterized protein</fullName>
    </submittedName>
</protein>
<name>A0A835CEM2_9FABA</name>
<dbReference type="EMBL" id="JAAIUW010000003">
    <property type="protein sequence ID" value="KAF7837780.1"/>
    <property type="molecule type" value="Genomic_DNA"/>
</dbReference>
<reference evidence="1" key="1">
    <citation type="submission" date="2020-09" db="EMBL/GenBank/DDBJ databases">
        <title>Genome-Enabled Discovery of Anthraquinone Biosynthesis in Senna tora.</title>
        <authorList>
            <person name="Kang S.-H."/>
            <person name="Pandey R.P."/>
            <person name="Lee C.-M."/>
            <person name="Sim J.-S."/>
            <person name="Jeong J.-T."/>
            <person name="Choi B.-S."/>
            <person name="Jung M."/>
            <person name="Ginzburg D."/>
            <person name="Zhao K."/>
            <person name="Won S.Y."/>
            <person name="Oh T.-J."/>
            <person name="Yu Y."/>
            <person name="Kim N.-H."/>
            <person name="Lee O.R."/>
            <person name="Lee T.-H."/>
            <person name="Bashyal P."/>
            <person name="Kim T.-S."/>
            <person name="Lee W.-H."/>
            <person name="Kawkins C."/>
            <person name="Kim C.-K."/>
            <person name="Kim J.S."/>
            <person name="Ahn B.O."/>
            <person name="Rhee S.Y."/>
            <person name="Sohng J.K."/>
        </authorList>
    </citation>
    <scope>NUCLEOTIDE SEQUENCE</scope>
    <source>
        <tissue evidence="1">Leaf</tissue>
    </source>
</reference>
<keyword evidence="2" id="KW-1185">Reference proteome</keyword>
<dbReference type="AlphaFoldDB" id="A0A835CEM2"/>